<dbReference type="OrthoDB" id="9793179at2"/>
<keyword evidence="6" id="KW-1185">Reference proteome</keyword>
<dbReference type="InterPro" id="IPR036907">
    <property type="entry name" value="5'-Nucleotdase_C_sf"/>
</dbReference>
<dbReference type="Gene3D" id="3.90.780.10">
    <property type="entry name" value="5'-Nucleotidase, C-terminal domain"/>
    <property type="match status" value="1"/>
</dbReference>
<dbReference type="EMBL" id="PJNH01000002">
    <property type="protein sequence ID" value="PKR78088.1"/>
    <property type="molecule type" value="Genomic_DNA"/>
</dbReference>
<evidence type="ECO:0000256" key="1">
    <source>
        <dbReference type="ARBA" id="ARBA00022729"/>
    </source>
</evidence>
<protein>
    <submittedName>
        <fullName evidence="5">Bifunctional metallophosphatase/5'-nucleotidase</fullName>
    </submittedName>
</protein>
<dbReference type="GO" id="GO:0009166">
    <property type="term" value="P:nucleotide catabolic process"/>
    <property type="evidence" value="ECO:0007669"/>
    <property type="project" value="InterPro"/>
</dbReference>
<evidence type="ECO:0000313" key="6">
    <source>
        <dbReference type="Proteomes" id="UP000243524"/>
    </source>
</evidence>
<dbReference type="InterPro" id="IPR006179">
    <property type="entry name" value="5_nucleotidase/apyrase"/>
</dbReference>
<dbReference type="Pfam" id="PF00149">
    <property type="entry name" value="Metallophos"/>
    <property type="match status" value="1"/>
</dbReference>
<dbReference type="RefSeq" id="WP_101331695.1">
    <property type="nucleotide sequence ID" value="NZ_PJNH01000002.1"/>
</dbReference>
<dbReference type="GO" id="GO:0008253">
    <property type="term" value="F:5'-nucleotidase activity"/>
    <property type="evidence" value="ECO:0007669"/>
    <property type="project" value="TreeGrafter"/>
</dbReference>
<dbReference type="PRINTS" id="PR01607">
    <property type="entry name" value="APYRASEFAMLY"/>
</dbReference>
<keyword evidence="2" id="KW-0547">Nucleotide-binding</keyword>
<keyword evidence="2" id="KW-0378">Hydrolase</keyword>
<reference evidence="5 6" key="1">
    <citation type="submission" date="2017-06" db="EMBL/GenBank/DDBJ databases">
        <title>the draft geome sequence of Illustriluteabacillus marina B3227.</title>
        <authorList>
            <person name="He R.-H."/>
            <person name="Du Z.-J."/>
        </authorList>
    </citation>
    <scope>NUCLEOTIDE SEQUENCE [LARGE SCALE GENOMIC DNA]</scope>
    <source>
        <strain evidence="5 6">B3227</strain>
    </source>
</reference>
<dbReference type="GO" id="GO:0030288">
    <property type="term" value="C:outer membrane-bounded periplasmic space"/>
    <property type="evidence" value="ECO:0007669"/>
    <property type="project" value="TreeGrafter"/>
</dbReference>
<dbReference type="GO" id="GO:0008768">
    <property type="term" value="F:UDP-sugar diphosphatase activity"/>
    <property type="evidence" value="ECO:0007669"/>
    <property type="project" value="TreeGrafter"/>
</dbReference>
<feature type="domain" description="5'-Nucleotidase C-terminal" evidence="4">
    <location>
        <begin position="289"/>
        <end position="421"/>
    </location>
</feature>
<name>A0A2I0QUU9_9BACI</name>
<dbReference type="SUPFAM" id="SSF56300">
    <property type="entry name" value="Metallo-dependent phosphatases"/>
    <property type="match status" value="1"/>
</dbReference>
<dbReference type="InterPro" id="IPR029052">
    <property type="entry name" value="Metallo-depent_PP-like"/>
</dbReference>
<dbReference type="InterPro" id="IPR011240">
    <property type="entry name" value="Pesterase_YunD"/>
</dbReference>
<dbReference type="Proteomes" id="UP000243524">
    <property type="component" value="Unassembled WGS sequence"/>
</dbReference>
<evidence type="ECO:0000259" key="4">
    <source>
        <dbReference type="Pfam" id="PF02872"/>
    </source>
</evidence>
<organism evidence="5 6">
    <name type="scientific">Halalkalibacillus sediminis</name>
    <dbReference type="NCBI Taxonomy" id="2018042"/>
    <lineage>
        <taxon>Bacteria</taxon>
        <taxon>Bacillati</taxon>
        <taxon>Bacillota</taxon>
        <taxon>Bacilli</taxon>
        <taxon>Bacillales</taxon>
        <taxon>Bacillaceae</taxon>
        <taxon>Halalkalibacillus</taxon>
    </lineage>
</organism>
<dbReference type="Pfam" id="PF02872">
    <property type="entry name" value="5_nucleotid_C"/>
    <property type="match status" value="1"/>
</dbReference>
<comment type="similarity">
    <text evidence="2">Belongs to the 5'-nucleotidase family.</text>
</comment>
<dbReference type="PANTHER" id="PTHR11575">
    <property type="entry name" value="5'-NUCLEOTIDASE-RELATED"/>
    <property type="match status" value="1"/>
</dbReference>
<dbReference type="InterPro" id="IPR004843">
    <property type="entry name" value="Calcineurin-like_PHP"/>
</dbReference>
<comment type="caution">
    <text evidence="5">The sequence shown here is derived from an EMBL/GenBank/DDBJ whole genome shotgun (WGS) entry which is preliminary data.</text>
</comment>
<dbReference type="CDD" id="cd00845">
    <property type="entry name" value="MPP_UshA_N_like"/>
    <property type="match status" value="1"/>
</dbReference>
<feature type="domain" description="Calcineurin-like phosphoesterase" evidence="3">
    <location>
        <begin position="6"/>
        <end position="204"/>
    </location>
</feature>
<dbReference type="PIRSF" id="PIRSF036361">
    <property type="entry name" value="YunD"/>
    <property type="match status" value="1"/>
</dbReference>
<evidence type="ECO:0000313" key="5">
    <source>
        <dbReference type="EMBL" id="PKR78088.1"/>
    </source>
</evidence>
<dbReference type="AlphaFoldDB" id="A0A2I0QUU9"/>
<sequence length="460" mass="52424">MSETIHVLFTSDLHSHFDNWSKCIHDMNTQLNKIQQKNEYVLMLDNGDHVDRSHPISEATLGQGSVQLLNHAGFHAATLGNNEGITLPADSLYHLYDDANFDIVCANLSTIDRESPPWLKPFETYKTPNGTNIGVIGLTAPFQLFYEKLGWETSNPYEELDYWVPKMRETCDIVILLSHLGVNDDEAIAQKYDIDAIIGGHTHHLFEHGQEIEGTLLTAVGKHGFYYGSMRLEYNKNQGLIHRKEGYAHSISKQDDVETNRLLQTLQIESDHQLSEVVVDLPEAYPVDWFTETKLMKSFVQTLEDWTEADCAMLNSGVLLEGFKEGPVTKKHIHQSCPHPMNPCTMMMSGNEIIEAIRMLETERFIQFELKGLGFRGKKLGKMVYSNIELVYHDQTNFVEKIFINGKEVESDEKYKVATADTFSFSWLLPPISSVKEKHYYMPEFLRDVLAKCLGNIKGV</sequence>
<keyword evidence="1" id="KW-0732">Signal</keyword>
<dbReference type="SUPFAM" id="SSF55816">
    <property type="entry name" value="5'-nucleotidase (syn. UDP-sugar hydrolase), C-terminal domain"/>
    <property type="match status" value="1"/>
</dbReference>
<dbReference type="InterPro" id="IPR008334">
    <property type="entry name" value="5'-Nucleotdase_C"/>
</dbReference>
<dbReference type="PANTHER" id="PTHR11575:SF23">
    <property type="entry name" value="5-NUCLEOTIDASE FAMILY PROTEIN"/>
    <property type="match status" value="1"/>
</dbReference>
<gene>
    <name evidence="5" type="ORF">CEY16_09225</name>
</gene>
<proteinExistence type="inferred from homology"/>
<dbReference type="Gene3D" id="3.60.21.10">
    <property type="match status" value="1"/>
</dbReference>
<dbReference type="GO" id="GO:0000166">
    <property type="term" value="F:nucleotide binding"/>
    <property type="evidence" value="ECO:0007669"/>
    <property type="project" value="UniProtKB-KW"/>
</dbReference>
<accession>A0A2I0QUU9</accession>
<evidence type="ECO:0000259" key="3">
    <source>
        <dbReference type="Pfam" id="PF00149"/>
    </source>
</evidence>
<evidence type="ECO:0000256" key="2">
    <source>
        <dbReference type="RuleBase" id="RU362119"/>
    </source>
</evidence>